<accession>A0AAN8R2M7</accession>
<organism evidence="1 2">
    <name type="scientific">Coregonus suidteri</name>
    <dbReference type="NCBI Taxonomy" id="861788"/>
    <lineage>
        <taxon>Eukaryota</taxon>
        <taxon>Metazoa</taxon>
        <taxon>Chordata</taxon>
        <taxon>Craniata</taxon>
        <taxon>Vertebrata</taxon>
        <taxon>Euteleostomi</taxon>
        <taxon>Actinopterygii</taxon>
        <taxon>Neopterygii</taxon>
        <taxon>Teleostei</taxon>
        <taxon>Protacanthopterygii</taxon>
        <taxon>Salmoniformes</taxon>
        <taxon>Salmonidae</taxon>
        <taxon>Coregoninae</taxon>
        <taxon>Coregonus</taxon>
    </lineage>
</organism>
<sequence length="57" mass="6305">METHFMKLPTNSSCADVASRGSLELVSECCNRGQTIFTHYALQWSHSVSLCGLTLRS</sequence>
<protein>
    <submittedName>
        <fullName evidence="1">Uncharacterized protein</fullName>
    </submittedName>
</protein>
<keyword evidence="2" id="KW-1185">Reference proteome</keyword>
<dbReference type="Proteomes" id="UP001356427">
    <property type="component" value="Unassembled WGS sequence"/>
</dbReference>
<evidence type="ECO:0000313" key="2">
    <source>
        <dbReference type="Proteomes" id="UP001356427"/>
    </source>
</evidence>
<comment type="caution">
    <text evidence="1">The sequence shown here is derived from an EMBL/GenBank/DDBJ whole genome shotgun (WGS) entry which is preliminary data.</text>
</comment>
<evidence type="ECO:0000313" key="1">
    <source>
        <dbReference type="EMBL" id="KAK6310132.1"/>
    </source>
</evidence>
<proteinExistence type="predicted"/>
<dbReference type="AlphaFoldDB" id="A0AAN8R2M7"/>
<reference evidence="1 2" key="1">
    <citation type="submission" date="2021-04" db="EMBL/GenBank/DDBJ databases">
        <authorList>
            <person name="De Guttry C."/>
            <person name="Zahm M."/>
            <person name="Klopp C."/>
            <person name="Cabau C."/>
            <person name="Louis A."/>
            <person name="Berthelot C."/>
            <person name="Parey E."/>
            <person name="Roest Crollius H."/>
            <person name="Montfort J."/>
            <person name="Robinson-Rechavi M."/>
            <person name="Bucao C."/>
            <person name="Bouchez O."/>
            <person name="Gislard M."/>
            <person name="Lluch J."/>
            <person name="Milhes M."/>
            <person name="Lampietro C."/>
            <person name="Lopez Roques C."/>
            <person name="Donnadieu C."/>
            <person name="Braasch I."/>
            <person name="Desvignes T."/>
            <person name="Postlethwait J."/>
            <person name="Bobe J."/>
            <person name="Wedekind C."/>
            <person name="Guiguen Y."/>
        </authorList>
    </citation>
    <scope>NUCLEOTIDE SEQUENCE [LARGE SCALE GENOMIC DNA]</scope>
    <source>
        <strain evidence="1">Cs_M1</strain>
        <tissue evidence="1">Blood</tissue>
    </source>
</reference>
<dbReference type="EMBL" id="JAGTTL010000017">
    <property type="protein sequence ID" value="KAK6310132.1"/>
    <property type="molecule type" value="Genomic_DNA"/>
</dbReference>
<name>A0AAN8R2M7_9TELE</name>
<gene>
    <name evidence="1" type="ORF">J4Q44_G00200130</name>
</gene>